<dbReference type="GO" id="GO:0016747">
    <property type="term" value="F:acyltransferase activity, transferring groups other than amino-acyl groups"/>
    <property type="evidence" value="ECO:0007669"/>
    <property type="project" value="InterPro"/>
</dbReference>
<dbReference type="EMBL" id="VNIM01000111">
    <property type="protein sequence ID" value="TVV70729.1"/>
    <property type="molecule type" value="Genomic_DNA"/>
</dbReference>
<dbReference type="PROSITE" id="PS51186">
    <property type="entry name" value="GNAT"/>
    <property type="match status" value="1"/>
</dbReference>
<evidence type="ECO:0000259" key="1">
    <source>
        <dbReference type="PROSITE" id="PS51186"/>
    </source>
</evidence>
<evidence type="ECO:0000313" key="3">
    <source>
        <dbReference type="Proteomes" id="UP000318681"/>
    </source>
</evidence>
<dbReference type="PANTHER" id="PTHR43792:SF1">
    <property type="entry name" value="N-ACETYLTRANSFERASE DOMAIN-CONTAINING PROTEIN"/>
    <property type="match status" value="1"/>
</dbReference>
<reference evidence="2 3" key="1">
    <citation type="submission" date="2019-07" db="EMBL/GenBank/DDBJ databases">
        <title>Sphingomonas solaris sp. nov., isolated from a solar panel from Boston, Massachusetts.</title>
        <authorList>
            <person name="Tanner K."/>
            <person name="Pascual J."/>
            <person name="Mancuso C."/>
            <person name="Pereto J."/>
            <person name="Khalil A."/>
            <person name="Vilanova C."/>
        </authorList>
    </citation>
    <scope>NUCLEOTIDE SEQUENCE [LARGE SCALE GENOMIC DNA]</scope>
    <source>
        <strain evidence="2 3">R4DWN</strain>
    </source>
</reference>
<dbReference type="OrthoDB" id="6293260at2"/>
<comment type="caution">
    <text evidence="2">The sequence shown here is derived from an EMBL/GenBank/DDBJ whole genome shotgun (WGS) entry which is preliminary data.</text>
</comment>
<dbReference type="AlphaFoldDB" id="A0A558QUE2"/>
<name>A0A558QUE2_9SPHN</name>
<protein>
    <submittedName>
        <fullName evidence="2">GNAT family N-acetyltransferase</fullName>
    </submittedName>
</protein>
<sequence length="180" mass="19903">MIETPRLTLRAWRDDDRDWNAAEVACPVVMEHLGGPQDRAQSDERIDRMIALQAARGHGFWVVERREDGARLGTCGLKLVDAPGAPMQGVLEVGWRFGRAHWGRGYAREAAAAALAFAFDGLGAPLVVALTSGRNTASWGLMRRLGMVRRPDLDYHDARYGERDNPTIVHVIDACAWRAG</sequence>
<dbReference type="InterPro" id="IPR000182">
    <property type="entry name" value="GNAT_dom"/>
</dbReference>
<keyword evidence="3" id="KW-1185">Reference proteome</keyword>
<dbReference type="SUPFAM" id="SSF55729">
    <property type="entry name" value="Acyl-CoA N-acyltransferases (Nat)"/>
    <property type="match status" value="1"/>
</dbReference>
<organism evidence="2 3">
    <name type="scientific">Alterirhizorhabdus solaris</name>
    <dbReference type="NCBI Taxonomy" id="2529389"/>
    <lineage>
        <taxon>Bacteria</taxon>
        <taxon>Pseudomonadati</taxon>
        <taxon>Pseudomonadota</taxon>
        <taxon>Alphaproteobacteria</taxon>
        <taxon>Sphingomonadales</taxon>
        <taxon>Rhizorhabdaceae</taxon>
        <taxon>Alterirhizorhabdus</taxon>
    </lineage>
</organism>
<dbReference type="PANTHER" id="PTHR43792">
    <property type="entry name" value="GNAT FAMILY, PUTATIVE (AFU_ORTHOLOGUE AFUA_3G00765)-RELATED-RELATED"/>
    <property type="match status" value="1"/>
</dbReference>
<proteinExistence type="predicted"/>
<accession>A0A558QUE2</accession>
<dbReference type="RefSeq" id="WP_145155055.1">
    <property type="nucleotide sequence ID" value="NZ_VNIM01000111.1"/>
</dbReference>
<feature type="domain" description="N-acetyltransferase" evidence="1">
    <location>
        <begin position="1"/>
        <end position="166"/>
    </location>
</feature>
<keyword evidence="2" id="KW-0808">Transferase</keyword>
<evidence type="ECO:0000313" key="2">
    <source>
        <dbReference type="EMBL" id="TVV70729.1"/>
    </source>
</evidence>
<dbReference type="InterPro" id="IPR016181">
    <property type="entry name" value="Acyl_CoA_acyltransferase"/>
</dbReference>
<dbReference type="Proteomes" id="UP000318681">
    <property type="component" value="Unassembled WGS sequence"/>
</dbReference>
<dbReference type="Gene3D" id="3.40.630.30">
    <property type="match status" value="1"/>
</dbReference>
<gene>
    <name evidence="2" type="ORF">FOY91_18410</name>
</gene>
<dbReference type="InterPro" id="IPR051531">
    <property type="entry name" value="N-acetyltransferase"/>
</dbReference>
<dbReference type="Pfam" id="PF13302">
    <property type="entry name" value="Acetyltransf_3"/>
    <property type="match status" value="1"/>
</dbReference>